<name>A0ABV6Q5D7_9DEIN</name>
<keyword evidence="1" id="KW-0812">Transmembrane</keyword>
<organism evidence="2 3">
    <name type="scientific">Thermus composti</name>
    <dbReference type="NCBI Taxonomy" id="532059"/>
    <lineage>
        <taxon>Bacteria</taxon>
        <taxon>Thermotogati</taxon>
        <taxon>Deinococcota</taxon>
        <taxon>Deinococci</taxon>
        <taxon>Thermales</taxon>
        <taxon>Thermaceae</taxon>
        <taxon>Thermus</taxon>
    </lineage>
</organism>
<dbReference type="InterPro" id="IPR024932">
    <property type="entry name" value="ApbE"/>
</dbReference>
<evidence type="ECO:0000313" key="3">
    <source>
        <dbReference type="Proteomes" id="UP001589830"/>
    </source>
</evidence>
<dbReference type="Proteomes" id="UP001589830">
    <property type="component" value="Unassembled WGS sequence"/>
</dbReference>
<dbReference type="Pfam" id="PF02424">
    <property type="entry name" value="ApbE"/>
    <property type="match status" value="1"/>
</dbReference>
<comment type="caution">
    <text evidence="2">The sequence shown here is derived from an EMBL/GenBank/DDBJ whole genome shotgun (WGS) entry which is preliminary data.</text>
</comment>
<evidence type="ECO:0000313" key="2">
    <source>
        <dbReference type="EMBL" id="MFC0596483.1"/>
    </source>
</evidence>
<sequence length="122" mass="13494">MGRHGARWEGVLGSFLEVQVEAPFLHRERVFRAVLEEVARLEGVFSRHRESELTRLLGQGGGRPSPEMREVLTLALKLQEATGGAFHPDPRHGRDTPGIWKLFLDLSAAFLALVSLTGLLLG</sequence>
<proteinExistence type="predicted"/>
<dbReference type="Gene3D" id="3.10.520.10">
    <property type="entry name" value="ApbE-like domains"/>
    <property type="match status" value="1"/>
</dbReference>
<dbReference type="EMBL" id="JBHLTW010000042">
    <property type="protein sequence ID" value="MFC0596483.1"/>
    <property type="molecule type" value="Genomic_DNA"/>
</dbReference>
<evidence type="ECO:0000256" key="1">
    <source>
        <dbReference type="SAM" id="Phobius"/>
    </source>
</evidence>
<keyword evidence="1" id="KW-0472">Membrane</keyword>
<dbReference type="InterPro" id="IPR003374">
    <property type="entry name" value="ApbE-like_sf"/>
</dbReference>
<dbReference type="SUPFAM" id="SSF143631">
    <property type="entry name" value="ApbE-like"/>
    <property type="match status" value="1"/>
</dbReference>
<protein>
    <submittedName>
        <fullName evidence="2">FAD:protein FMN transferase</fullName>
    </submittedName>
</protein>
<keyword evidence="3" id="KW-1185">Reference proteome</keyword>
<keyword evidence="2" id="KW-0808">Transferase</keyword>
<dbReference type="GO" id="GO:0016740">
    <property type="term" value="F:transferase activity"/>
    <property type="evidence" value="ECO:0007669"/>
    <property type="project" value="UniProtKB-KW"/>
</dbReference>
<accession>A0ABV6Q5D7</accession>
<feature type="transmembrane region" description="Helical" evidence="1">
    <location>
        <begin position="102"/>
        <end position="121"/>
    </location>
</feature>
<keyword evidence="1" id="KW-1133">Transmembrane helix</keyword>
<gene>
    <name evidence="2" type="ORF">ACFFFP_09965</name>
</gene>
<reference evidence="2 3" key="1">
    <citation type="submission" date="2024-09" db="EMBL/GenBank/DDBJ databases">
        <authorList>
            <person name="Sun Q."/>
            <person name="Mori K."/>
        </authorList>
    </citation>
    <scope>NUCLEOTIDE SEQUENCE [LARGE SCALE GENOMIC DNA]</scope>
    <source>
        <strain evidence="2 3">NCAIM B.02340</strain>
    </source>
</reference>
<dbReference type="RefSeq" id="WP_188847264.1">
    <property type="nucleotide sequence ID" value="NZ_BMPJ01000011.1"/>
</dbReference>